<protein>
    <submittedName>
        <fullName evidence="1">Uncharacterized protein</fullName>
    </submittedName>
</protein>
<keyword evidence="2" id="KW-1185">Reference proteome</keyword>
<comment type="caution">
    <text evidence="1">The sequence shown here is derived from an EMBL/GenBank/DDBJ whole genome shotgun (WGS) entry which is preliminary data.</text>
</comment>
<evidence type="ECO:0000313" key="1">
    <source>
        <dbReference type="EMBL" id="KAF9647970.1"/>
    </source>
</evidence>
<dbReference type="Proteomes" id="UP000886501">
    <property type="component" value="Unassembled WGS sequence"/>
</dbReference>
<proteinExistence type="predicted"/>
<dbReference type="EMBL" id="MU118022">
    <property type="protein sequence ID" value="KAF9647970.1"/>
    <property type="molecule type" value="Genomic_DNA"/>
</dbReference>
<organism evidence="1 2">
    <name type="scientific">Thelephora ganbajun</name>
    <name type="common">Ganba fungus</name>
    <dbReference type="NCBI Taxonomy" id="370292"/>
    <lineage>
        <taxon>Eukaryota</taxon>
        <taxon>Fungi</taxon>
        <taxon>Dikarya</taxon>
        <taxon>Basidiomycota</taxon>
        <taxon>Agaricomycotina</taxon>
        <taxon>Agaricomycetes</taxon>
        <taxon>Thelephorales</taxon>
        <taxon>Thelephoraceae</taxon>
        <taxon>Thelephora</taxon>
    </lineage>
</organism>
<gene>
    <name evidence="1" type="ORF">BDM02DRAFT_3187505</name>
</gene>
<accession>A0ACB6ZEW7</accession>
<evidence type="ECO:0000313" key="2">
    <source>
        <dbReference type="Proteomes" id="UP000886501"/>
    </source>
</evidence>
<name>A0ACB6ZEW7_THEGA</name>
<sequence>MINGSAQIVDGTASGSDDTVLLAGNDDDERKGILWDVSAVNNPRTRDVDVVLDAGPFVFLLRISLKTIRHRLTASEQRTIPQTQPQNAPPPPPPQQQQQPPQPQQSHNQRPSTTHEPPLHNEIHSIVSLTMAHTQKIYFSGPLVHKLDRNPDGQKPHKDEAWHDVWAQLYGTTLSIWDMGEVKIANQQGKEVPPSYVNVTEAFVHVLGALTQPATATSPPRKYTNVITLNTAGTNLLLFSCPSTQDLISWAAAFRLSCWEKSRLEEMYTAHLIRITLNDGRNAPSTLTHGRLEGWVRVRVAGQTGWKKLWMCVSAGTITNATRSSTDVASISSKSPQIPGHTARHSSYVSLKKNRISGLFSRERSVDLPERANISLYAAPRGKDKKKPLLTFDTVTQAFAVYPERPKLISSSTLIKLEGTYGDEDMCANMRHREGWMLLMPDLEGARSVSGEMLKWLIAVHDAFELYGRPKMYSWDPRDSVSMMFAYPIGPEKQLLFLDREVAEALDPREERTPVVRSKLLNIMAERMRSGPGPRTNQNGDGAPQLPPIGGGLSGQNQNQQPSLGSDPSAPQLGVLSFEQTRQQQRQPKDDSWAQPPPHPSDRRALTPITERSTRDSNSLDASTNPPFQRPGLSAINGSPPQSDRVQKQQSETSQDLPKLQADTESSTFLGEPLVTSPTSHIPHEFGIGRPDSTGSLGSKPDSSRSRQESASLSRPDSKLDIHASTDAIRPAGSSINSPLGSFGKEPLSPALPSARSNQPMHSAQSTLSGIPKAPPRSPDQPTFTPIRKGPGVERRSGSPTPSPSSRFQGAIQRAEASSPSNSLTTATKAKTPEPTPLPQTDPHPNSPTFSPTPTTVNSPPTLTHTATTISTTSKSEHSGYSGGVGLSPQRMAGTFSSPNYSNRGSYPQLHSYSTSQPQRIVQDEPFQKEGGRDGNDLIKEAGALYYIQEIQDASVVPPPKVVGRGQKIPVGSRGQLDSDDDDEDEGGSSTGDEPQSPPQQTQTQPQPQTRQRIPPEPLPLQVRKPSAQAKASFIPAPQLPLPTSPPQDHVYAQGRDQQPILAPQPQQPVTSSFNPIKTMEGDVGPPNSSYLGSDANSTSSVADSRRTSVIGHGCGGGQGGGSRPGLASRPSGARDLVLKQRGGISDSHFRHNGQPQPRHPLPPHLELSPEQPSQFSDSTYTQPPHQGQVFTPAPGNTAHQTLQAVGTAEKYFVNMANTDQRQRYDDNSDALAALTFLERDEANAIHKPPLSSSQERKGPTSGTEAEAYDTPPLDSRDDASRDSGSYEGKYRSSFAPSKQATQRLAKSQAQQAAHQAAVHRPGKSGGTNGKGKRRARQDSWAESSDEEEEEEEEDDEDVDSDGDPVAPRRRQGPGAGSGQNLGKLSSQGSPYGSATDLNQFGQGRPQRNLPRPPSPGRGYGDQDDYYHQQGPSGPGSSTLRHSPGHHPDPTRSQHFDDRRPSPQPHGHSHLRPQSDFPTPGAARQTIWSQALENKDAPKDNGPQRETFVQIEPSHTMTKAFAAHGLLSAGLQDRQERSAKRQEEVAKETGASLVNVPTKPPPPQTGLLGAVSAHERERKREGGIGAALTERERERRMAEERQRKLDDFQKQQLEMVQNGSMYGPQFGPGFNPMMANPMMMGMNPMMSGWGFNPMMGNPQQMFAAQQAAAQAYQQAMMTFAQNMGQTQAGGEGLGGMGPGMGGMGSPGMLSPMATGQFDPRMSMMGVPMMGMMGMGIGPMNPMMTGQSAMVPGLSSMGGGVGTGTGTGGGLAMQMTGGSAFDPRLSPSQFDLGSVNPSPSQGSPSGPRPLDAPPPPRSPANVSPAPK</sequence>
<reference evidence="1" key="1">
    <citation type="submission" date="2019-10" db="EMBL/GenBank/DDBJ databases">
        <authorList>
            <consortium name="DOE Joint Genome Institute"/>
            <person name="Kuo A."/>
            <person name="Miyauchi S."/>
            <person name="Kiss E."/>
            <person name="Drula E."/>
            <person name="Kohler A."/>
            <person name="Sanchez-Garcia M."/>
            <person name="Andreopoulos B."/>
            <person name="Barry K.W."/>
            <person name="Bonito G."/>
            <person name="Buee M."/>
            <person name="Carver A."/>
            <person name="Chen C."/>
            <person name="Cichocki N."/>
            <person name="Clum A."/>
            <person name="Culley D."/>
            <person name="Crous P.W."/>
            <person name="Fauchery L."/>
            <person name="Girlanda M."/>
            <person name="Hayes R."/>
            <person name="Keri Z."/>
            <person name="Labutti K."/>
            <person name="Lipzen A."/>
            <person name="Lombard V."/>
            <person name="Magnuson J."/>
            <person name="Maillard F."/>
            <person name="Morin E."/>
            <person name="Murat C."/>
            <person name="Nolan M."/>
            <person name="Ohm R."/>
            <person name="Pangilinan J."/>
            <person name="Pereira M."/>
            <person name="Perotto S."/>
            <person name="Peter M."/>
            <person name="Riley R."/>
            <person name="Sitrit Y."/>
            <person name="Stielow B."/>
            <person name="Szollosi G."/>
            <person name="Zifcakova L."/>
            <person name="Stursova M."/>
            <person name="Spatafora J.W."/>
            <person name="Tedersoo L."/>
            <person name="Vaario L.-M."/>
            <person name="Yamada A."/>
            <person name="Yan M."/>
            <person name="Wang P."/>
            <person name="Xu J."/>
            <person name="Bruns T."/>
            <person name="Baldrian P."/>
            <person name="Vilgalys R."/>
            <person name="Henrissat B."/>
            <person name="Grigoriev I.V."/>
            <person name="Hibbett D."/>
            <person name="Nagy L.G."/>
            <person name="Martin F.M."/>
        </authorList>
    </citation>
    <scope>NUCLEOTIDE SEQUENCE</scope>
    <source>
        <strain evidence="1">P2</strain>
    </source>
</reference>
<reference evidence="1" key="2">
    <citation type="journal article" date="2020" name="Nat. Commun.">
        <title>Large-scale genome sequencing of mycorrhizal fungi provides insights into the early evolution of symbiotic traits.</title>
        <authorList>
            <person name="Miyauchi S."/>
            <person name="Kiss E."/>
            <person name="Kuo A."/>
            <person name="Drula E."/>
            <person name="Kohler A."/>
            <person name="Sanchez-Garcia M."/>
            <person name="Morin E."/>
            <person name="Andreopoulos B."/>
            <person name="Barry K.W."/>
            <person name="Bonito G."/>
            <person name="Buee M."/>
            <person name="Carver A."/>
            <person name="Chen C."/>
            <person name="Cichocki N."/>
            <person name="Clum A."/>
            <person name="Culley D."/>
            <person name="Crous P.W."/>
            <person name="Fauchery L."/>
            <person name="Girlanda M."/>
            <person name="Hayes R.D."/>
            <person name="Keri Z."/>
            <person name="LaButti K."/>
            <person name="Lipzen A."/>
            <person name="Lombard V."/>
            <person name="Magnuson J."/>
            <person name="Maillard F."/>
            <person name="Murat C."/>
            <person name="Nolan M."/>
            <person name="Ohm R.A."/>
            <person name="Pangilinan J."/>
            <person name="Pereira M.F."/>
            <person name="Perotto S."/>
            <person name="Peter M."/>
            <person name="Pfister S."/>
            <person name="Riley R."/>
            <person name="Sitrit Y."/>
            <person name="Stielow J.B."/>
            <person name="Szollosi G."/>
            <person name="Zifcakova L."/>
            <person name="Stursova M."/>
            <person name="Spatafora J.W."/>
            <person name="Tedersoo L."/>
            <person name="Vaario L.M."/>
            <person name="Yamada A."/>
            <person name="Yan M."/>
            <person name="Wang P."/>
            <person name="Xu J."/>
            <person name="Bruns T."/>
            <person name="Baldrian P."/>
            <person name="Vilgalys R."/>
            <person name="Dunand C."/>
            <person name="Henrissat B."/>
            <person name="Grigoriev I.V."/>
            <person name="Hibbett D."/>
            <person name="Nagy L.G."/>
            <person name="Martin F.M."/>
        </authorList>
    </citation>
    <scope>NUCLEOTIDE SEQUENCE</scope>
    <source>
        <strain evidence="1">P2</strain>
    </source>
</reference>